<evidence type="ECO:0000313" key="6">
    <source>
        <dbReference type="EMBL" id="KAJ7004930.1"/>
    </source>
</evidence>
<dbReference type="Proteomes" id="UP001164929">
    <property type="component" value="Chromosome 3"/>
</dbReference>
<reference evidence="6" key="1">
    <citation type="journal article" date="2023" name="Mol. Ecol. Resour.">
        <title>Chromosome-level genome assembly of a triploid poplar Populus alba 'Berolinensis'.</title>
        <authorList>
            <person name="Chen S."/>
            <person name="Yu Y."/>
            <person name="Wang X."/>
            <person name="Wang S."/>
            <person name="Zhang T."/>
            <person name="Zhou Y."/>
            <person name="He R."/>
            <person name="Meng N."/>
            <person name="Wang Y."/>
            <person name="Liu W."/>
            <person name="Liu Z."/>
            <person name="Liu J."/>
            <person name="Guo Q."/>
            <person name="Huang H."/>
            <person name="Sederoff R.R."/>
            <person name="Wang G."/>
            <person name="Qu G."/>
            <person name="Chen S."/>
        </authorList>
    </citation>
    <scope>NUCLEOTIDE SEQUENCE</scope>
    <source>
        <tissue evidence="6">Leaves</tissue>
    </source>
</reference>
<evidence type="ECO:0000256" key="1">
    <source>
        <dbReference type="ARBA" id="ARBA00004613"/>
    </source>
</evidence>
<dbReference type="Gene3D" id="3.50.30.30">
    <property type="match status" value="1"/>
</dbReference>
<evidence type="ECO:0000256" key="4">
    <source>
        <dbReference type="SAM" id="SignalP"/>
    </source>
</evidence>
<dbReference type="InterPro" id="IPR045051">
    <property type="entry name" value="SBT"/>
</dbReference>
<dbReference type="PANTHER" id="PTHR10795">
    <property type="entry name" value="PROPROTEIN CONVERTASE SUBTILISIN/KEXIN"/>
    <property type="match status" value="1"/>
</dbReference>
<sequence length="314" mass="34503">MPLFSFSSIFLAIPSFMASPLHHLFFLSALCLLIISSTASNHLPQHYVVYMGSSSSGDGGEAPEIAEADHLQLLSSIIPSHESERISLIRHYSHAFKGFSAMLTENEASVLAGHDGIVSIFRDPILQLHTTRSWDFLEAASGMQYKHKQPSMSSDVIIGMIDTGIWPESPSFNDDGIGEIPSRWKGACMEGYDFKKSNCNSFSNFNQSRNYPLAFGEDVAAKFTPISEARNCYPGSLDTQKVAGKIVVCTYNDLNIPRQIKKLVVEDARAKGLILVSEDETVVPFDSGTFPFAEVGNLSGLQIIKYINGTNEHL</sequence>
<feature type="signal peptide" evidence="4">
    <location>
        <begin position="1"/>
        <end position="39"/>
    </location>
</feature>
<protein>
    <submittedName>
        <fullName evidence="6">CO(2)-response secreted protease-like isoform X1</fullName>
    </submittedName>
</protein>
<dbReference type="InterPro" id="IPR010259">
    <property type="entry name" value="S8pro/Inhibitor_I9"/>
</dbReference>
<accession>A0AAD6RAT0</accession>
<dbReference type="SUPFAM" id="SSF52743">
    <property type="entry name" value="Subtilisin-like"/>
    <property type="match status" value="1"/>
</dbReference>
<dbReference type="InterPro" id="IPR036852">
    <property type="entry name" value="Peptidase_S8/S53_dom_sf"/>
</dbReference>
<dbReference type="EMBL" id="JAQIZT010000003">
    <property type="protein sequence ID" value="KAJ7004930.1"/>
    <property type="molecule type" value="Genomic_DNA"/>
</dbReference>
<keyword evidence="7" id="KW-1185">Reference proteome</keyword>
<evidence type="ECO:0000256" key="2">
    <source>
        <dbReference type="ARBA" id="ARBA00011073"/>
    </source>
</evidence>
<dbReference type="InterPro" id="IPR037045">
    <property type="entry name" value="S8pro/Inhibitor_I9_sf"/>
</dbReference>
<evidence type="ECO:0000313" key="7">
    <source>
        <dbReference type="Proteomes" id="UP001164929"/>
    </source>
</evidence>
<gene>
    <name evidence="6" type="ORF">NC653_009679</name>
</gene>
<comment type="subcellular location">
    <subcellularLocation>
        <location evidence="1">Secreted</location>
    </subcellularLocation>
</comment>
<feature type="chain" id="PRO_5042289967" evidence="4">
    <location>
        <begin position="40"/>
        <end position="314"/>
    </location>
</feature>
<dbReference type="Gene3D" id="3.40.50.200">
    <property type="entry name" value="Peptidase S8/S53 domain"/>
    <property type="match status" value="1"/>
</dbReference>
<dbReference type="Gene3D" id="3.30.70.80">
    <property type="entry name" value="Peptidase S8 propeptide/proteinase inhibitor I9"/>
    <property type="match status" value="1"/>
</dbReference>
<dbReference type="CDD" id="cd02120">
    <property type="entry name" value="PA_subtilisin_like"/>
    <property type="match status" value="1"/>
</dbReference>
<feature type="domain" description="Inhibitor I9" evidence="5">
    <location>
        <begin position="47"/>
        <end position="129"/>
    </location>
</feature>
<evidence type="ECO:0000256" key="3">
    <source>
        <dbReference type="ARBA" id="ARBA00022729"/>
    </source>
</evidence>
<comment type="similarity">
    <text evidence="2">Belongs to the peptidase S8 family.</text>
</comment>
<keyword evidence="6" id="KW-0378">Hydrolase</keyword>
<dbReference type="GO" id="GO:0004252">
    <property type="term" value="F:serine-type endopeptidase activity"/>
    <property type="evidence" value="ECO:0007669"/>
    <property type="project" value="InterPro"/>
</dbReference>
<evidence type="ECO:0000259" key="5">
    <source>
        <dbReference type="Pfam" id="PF05922"/>
    </source>
</evidence>
<dbReference type="Pfam" id="PF05922">
    <property type="entry name" value="Inhibitor_I9"/>
    <property type="match status" value="1"/>
</dbReference>
<organism evidence="6 7">
    <name type="scientific">Populus alba x Populus x berolinensis</name>
    <dbReference type="NCBI Taxonomy" id="444605"/>
    <lineage>
        <taxon>Eukaryota</taxon>
        <taxon>Viridiplantae</taxon>
        <taxon>Streptophyta</taxon>
        <taxon>Embryophyta</taxon>
        <taxon>Tracheophyta</taxon>
        <taxon>Spermatophyta</taxon>
        <taxon>Magnoliopsida</taxon>
        <taxon>eudicotyledons</taxon>
        <taxon>Gunneridae</taxon>
        <taxon>Pentapetalae</taxon>
        <taxon>rosids</taxon>
        <taxon>fabids</taxon>
        <taxon>Malpighiales</taxon>
        <taxon>Salicaceae</taxon>
        <taxon>Saliceae</taxon>
        <taxon>Populus</taxon>
    </lineage>
</organism>
<proteinExistence type="inferred from homology"/>
<comment type="caution">
    <text evidence="6">The sequence shown here is derived from an EMBL/GenBank/DDBJ whole genome shotgun (WGS) entry which is preliminary data.</text>
</comment>
<name>A0AAD6RAT0_9ROSI</name>
<dbReference type="GO" id="GO:0005576">
    <property type="term" value="C:extracellular region"/>
    <property type="evidence" value="ECO:0007669"/>
    <property type="project" value="UniProtKB-SubCell"/>
</dbReference>
<keyword evidence="3 4" id="KW-0732">Signal</keyword>
<dbReference type="GO" id="GO:0006508">
    <property type="term" value="P:proteolysis"/>
    <property type="evidence" value="ECO:0007669"/>
    <property type="project" value="UniProtKB-KW"/>
</dbReference>
<keyword evidence="6" id="KW-0645">Protease</keyword>
<dbReference type="AlphaFoldDB" id="A0AAD6RAT0"/>